<evidence type="ECO:0000313" key="2">
    <source>
        <dbReference type="EMBL" id="KAK4089872.1"/>
    </source>
</evidence>
<sequence length="99" mass="10504">MLLGGFSVGSSSLTRLGCRCCVVPRFRVASFPRHGNNRDDSNDSDDSDAGNGSNDTNDSNSLGGTRRTYIATAKTAGAEMVCGPELQTTRATNQLRLCE</sequence>
<accession>A0ABR0C0R2</accession>
<evidence type="ECO:0000256" key="1">
    <source>
        <dbReference type="SAM" id="MobiDB-lite"/>
    </source>
</evidence>
<feature type="region of interest" description="Disordered" evidence="1">
    <location>
        <begin position="31"/>
        <end position="66"/>
    </location>
</feature>
<name>A0ABR0C0R2_PURLI</name>
<keyword evidence="3" id="KW-1185">Reference proteome</keyword>
<proteinExistence type="predicted"/>
<protein>
    <recommendedName>
        <fullName evidence="4">Secreted protein</fullName>
    </recommendedName>
</protein>
<dbReference type="Proteomes" id="UP001287286">
    <property type="component" value="Unassembled WGS sequence"/>
</dbReference>
<evidence type="ECO:0008006" key="4">
    <source>
        <dbReference type="Google" id="ProtNLM"/>
    </source>
</evidence>
<evidence type="ECO:0000313" key="3">
    <source>
        <dbReference type="Proteomes" id="UP001287286"/>
    </source>
</evidence>
<gene>
    <name evidence="2" type="ORF">Purlil1_5975</name>
</gene>
<reference evidence="2 3" key="1">
    <citation type="journal article" date="2024" name="Microbiol. Resour. Announc.">
        <title>Genome annotations for the ascomycete fungi Trichoderma harzianum, Trichoderma aggressivum, and Purpureocillium lilacinum.</title>
        <authorList>
            <person name="Beijen E.P.W."/>
            <person name="Ohm R.A."/>
        </authorList>
    </citation>
    <scope>NUCLEOTIDE SEQUENCE [LARGE SCALE GENOMIC DNA]</scope>
    <source>
        <strain evidence="2 3">CBS 150709</strain>
    </source>
</reference>
<organism evidence="2 3">
    <name type="scientific">Purpureocillium lilacinum</name>
    <name type="common">Paecilomyces lilacinus</name>
    <dbReference type="NCBI Taxonomy" id="33203"/>
    <lineage>
        <taxon>Eukaryota</taxon>
        <taxon>Fungi</taxon>
        <taxon>Dikarya</taxon>
        <taxon>Ascomycota</taxon>
        <taxon>Pezizomycotina</taxon>
        <taxon>Sordariomycetes</taxon>
        <taxon>Hypocreomycetidae</taxon>
        <taxon>Hypocreales</taxon>
        <taxon>Ophiocordycipitaceae</taxon>
        <taxon>Purpureocillium</taxon>
    </lineage>
</organism>
<feature type="compositionally biased region" description="Low complexity" evidence="1">
    <location>
        <begin position="49"/>
        <end position="64"/>
    </location>
</feature>
<dbReference type="EMBL" id="JAWRVI010000018">
    <property type="protein sequence ID" value="KAK4089872.1"/>
    <property type="molecule type" value="Genomic_DNA"/>
</dbReference>
<comment type="caution">
    <text evidence="2">The sequence shown here is derived from an EMBL/GenBank/DDBJ whole genome shotgun (WGS) entry which is preliminary data.</text>
</comment>